<keyword evidence="1 6" id="KW-0768">Sushi</keyword>
<keyword evidence="10" id="KW-1185">Reference proteome</keyword>
<organism evidence="9 10">
    <name type="scientific">Acropora cervicornis</name>
    <name type="common">Staghorn coral</name>
    <dbReference type="NCBI Taxonomy" id="6130"/>
    <lineage>
        <taxon>Eukaryota</taxon>
        <taxon>Metazoa</taxon>
        <taxon>Cnidaria</taxon>
        <taxon>Anthozoa</taxon>
        <taxon>Hexacorallia</taxon>
        <taxon>Scleractinia</taxon>
        <taxon>Astrocoeniina</taxon>
        <taxon>Acroporidae</taxon>
        <taxon>Acropora</taxon>
    </lineage>
</organism>
<comment type="caution">
    <text evidence="6">Lacks conserved residue(s) required for the propagation of feature annotation.</text>
</comment>
<dbReference type="PANTHER" id="PTHR46393:SF7">
    <property type="entry name" value="COMPLEMENT C2"/>
    <property type="match status" value="1"/>
</dbReference>
<dbReference type="Pfam" id="PF00084">
    <property type="entry name" value="Sushi"/>
    <property type="match status" value="5"/>
</dbReference>
<feature type="domain" description="Sushi" evidence="8">
    <location>
        <begin position="206"/>
        <end position="262"/>
    </location>
</feature>
<evidence type="ECO:0000256" key="3">
    <source>
        <dbReference type="ARBA" id="ARBA00022737"/>
    </source>
</evidence>
<feature type="domain" description="Sushi" evidence="8">
    <location>
        <begin position="87"/>
        <end position="143"/>
    </location>
</feature>
<evidence type="ECO:0000256" key="5">
    <source>
        <dbReference type="ARBA" id="ARBA00023180"/>
    </source>
</evidence>
<dbReference type="InterPro" id="IPR000436">
    <property type="entry name" value="Sushi_SCR_CCP_dom"/>
</dbReference>
<sequence length="339" mass="38331">MNHLCEIVLTFVAVLIFVSQGAESANCKKVLRNLLKRPPPSTIIEINLYRRMARYSCQEGFKLVGKEYRTCKNGRWINKEEPKCLEIQCGRPEAIPHATFVEMSSSYKKVLTYNCEKGYTLTGSKRRRCRKNGKWSKGPKCVVTTCEPKQLVITNGNVSITDDQYRAGATLVFECNEGYEIHGPETITCLDRGMWSARRFPYCIEKRCPDPGRPENGDRFGSFAIGNRVRFSCHFGFELHGSRERICLENKEWSGSLTTCQDGSTNCPVLGIPINGRKYGSKYNYRDEVTFECDDGYVLKGSAKRKCTKNGNWSGTEALCKGRQNYLGCNQSVFNGATL</sequence>
<feature type="disulfide bond" evidence="6">
    <location>
        <begin position="57"/>
        <end position="84"/>
    </location>
</feature>
<reference evidence="9" key="1">
    <citation type="journal article" date="2023" name="G3 (Bethesda)">
        <title>Whole genome assembly and annotation of the endangered Caribbean coral Acropora cervicornis.</title>
        <authorList>
            <person name="Selwyn J.D."/>
            <person name="Vollmer S.V."/>
        </authorList>
    </citation>
    <scope>NUCLEOTIDE SEQUENCE</scope>
    <source>
        <strain evidence="9">K2</strain>
    </source>
</reference>
<feature type="domain" description="Sushi" evidence="8">
    <location>
        <begin position="265"/>
        <end position="322"/>
    </location>
</feature>
<feature type="domain" description="Sushi" evidence="8">
    <location>
        <begin position="25"/>
        <end position="86"/>
    </location>
</feature>
<reference evidence="9" key="2">
    <citation type="journal article" date="2023" name="Science">
        <title>Genomic signatures of disease resistance in endangered staghorn corals.</title>
        <authorList>
            <person name="Vollmer S.V."/>
            <person name="Selwyn J.D."/>
            <person name="Despard B.A."/>
            <person name="Roesel C.L."/>
        </authorList>
    </citation>
    <scope>NUCLEOTIDE SEQUENCE</scope>
    <source>
        <strain evidence="9">K2</strain>
    </source>
</reference>
<dbReference type="EMBL" id="JARQWQ010000015">
    <property type="protein sequence ID" value="KAK2566898.1"/>
    <property type="molecule type" value="Genomic_DNA"/>
</dbReference>
<dbReference type="SUPFAM" id="SSF57535">
    <property type="entry name" value="Complement control module/SCR domain"/>
    <property type="match status" value="5"/>
</dbReference>
<evidence type="ECO:0000256" key="2">
    <source>
        <dbReference type="ARBA" id="ARBA00022729"/>
    </source>
</evidence>
<feature type="chain" id="PRO_5042016998" evidence="7">
    <location>
        <begin position="25"/>
        <end position="339"/>
    </location>
</feature>
<keyword evidence="5" id="KW-0325">Glycoprotein</keyword>
<evidence type="ECO:0000256" key="4">
    <source>
        <dbReference type="ARBA" id="ARBA00023157"/>
    </source>
</evidence>
<protein>
    <submittedName>
        <fullName evidence="9">CUB and sushi domain-containing protein 1</fullName>
    </submittedName>
</protein>
<feature type="domain" description="Sushi" evidence="8">
    <location>
        <begin position="144"/>
        <end position="205"/>
    </location>
</feature>
<dbReference type="Gene3D" id="2.10.70.10">
    <property type="entry name" value="Complement Module, domain 1"/>
    <property type="match status" value="5"/>
</dbReference>
<feature type="signal peptide" evidence="7">
    <location>
        <begin position="1"/>
        <end position="24"/>
    </location>
</feature>
<name>A0AAD9VA36_ACRCE</name>
<evidence type="ECO:0000256" key="6">
    <source>
        <dbReference type="PROSITE-ProRule" id="PRU00302"/>
    </source>
</evidence>
<feature type="disulfide bond" evidence="6">
    <location>
        <begin position="293"/>
        <end position="320"/>
    </location>
</feature>
<dbReference type="InterPro" id="IPR035976">
    <property type="entry name" value="Sushi/SCR/CCP_sf"/>
</dbReference>
<feature type="disulfide bond" evidence="6">
    <location>
        <begin position="233"/>
        <end position="260"/>
    </location>
</feature>
<accession>A0AAD9VA36</accession>
<dbReference type="PANTHER" id="PTHR46393">
    <property type="entry name" value="SUSHI DOMAIN-CONTAINING PROTEIN"/>
    <property type="match status" value="1"/>
</dbReference>
<evidence type="ECO:0000256" key="1">
    <source>
        <dbReference type="ARBA" id="ARBA00022659"/>
    </source>
</evidence>
<dbReference type="SMART" id="SM00032">
    <property type="entry name" value="CCP"/>
    <property type="match status" value="5"/>
</dbReference>
<keyword evidence="2 7" id="KW-0732">Signal</keyword>
<keyword evidence="3" id="KW-0677">Repeat</keyword>
<evidence type="ECO:0000259" key="8">
    <source>
        <dbReference type="PROSITE" id="PS50923"/>
    </source>
</evidence>
<comment type="caution">
    <text evidence="9">The sequence shown here is derived from an EMBL/GenBank/DDBJ whole genome shotgun (WGS) entry which is preliminary data.</text>
</comment>
<dbReference type="CDD" id="cd00033">
    <property type="entry name" value="CCP"/>
    <property type="match status" value="5"/>
</dbReference>
<keyword evidence="4 6" id="KW-1015">Disulfide bond</keyword>
<proteinExistence type="predicted"/>
<dbReference type="Proteomes" id="UP001249851">
    <property type="component" value="Unassembled WGS sequence"/>
</dbReference>
<dbReference type="AlphaFoldDB" id="A0AAD9VA36"/>
<evidence type="ECO:0000313" key="9">
    <source>
        <dbReference type="EMBL" id="KAK2566898.1"/>
    </source>
</evidence>
<dbReference type="FunFam" id="2.10.70.10:FF:000019">
    <property type="entry name" value="Complement factor b,-like"/>
    <property type="match status" value="1"/>
</dbReference>
<gene>
    <name evidence="9" type="ORF">P5673_008658</name>
</gene>
<evidence type="ECO:0000313" key="10">
    <source>
        <dbReference type="Proteomes" id="UP001249851"/>
    </source>
</evidence>
<feature type="disulfide bond" evidence="6">
    <location>
        <begin position="146"/>
        <end position="189"/>
    </location>
</feature>
<dbReference type="PROSITE" id="PS50923">
    <property type="entry name" value="SUSHI"/>
    <property type="match status" value="5"/>
</dbReference>
<evidence type="ECO:0000256" key="7">
    <source>
        <dbReference type="SAM" id="SignalP"/>
    </source>
</evidence>